<keyword evidence="10" id="KW-1185">Reference proteome</keyword>
<organism evidence="9 10">
    <name type="scientific">Dorea hominis</name>
    <dbReference type="NCBI Taxonomy" id="2763040"/>
    <lineage>
        <taxon>Bacteria</taxon>
        <taxon>Bacillati</taxon>
        <taxon>Bacillota</taxon>
        <taxon>Clostridia</taxon>
        <taxon>Lachnospirales</taxon>
        <taxon>Lachnospiraceae</taxon>
        <taxon>Dorea</taxon>
    </lineage>
</organism>
<feature type="transmembrane region" description="Helical" evidence="7">
    <location>
        <begin position="670"/>
        <end position="694"/>
    </location>
</feature>
<keyword evidence="5 7" id="KW-0472">Membrane</keyword>
<dbReference type="InterPro" id="IPR008250">
    <property type="entry name" value="ATPase_P-typ_transduc_dom_A_sf"/>
</dbReference>
<dbReference type="CDD" id="cd02609">
    <property type="entry name" value="P-type_ATPase"/>
    <property type="match status" value="1"/>
</dbReference>
<dbReference type="InterPro" id="IPR018303">
    <property type="entry name" value="ATPase_P-typ_P_site"/>
</dbReference>
<feature type="transmembrane region" description="Helical" evidence="7">
    <location>
        <begin position="760"/>
        <end position="782"/>
    </location>
</feature>
<keyword evidence="2 7" id="KW-0812">Transmembrane</keyword>
<feature type="transmembrane region" description="Helical" evidence="7">
    <location>
        <begin position="117"/>
        <end position="135"/>
    </location>
</feature>
<dbReference type="InterPro" id="IPR023299">
    <property type="entry name" value="ATPase_P-typ_cyto_dom_N"/>
</dbReference>
<dbReference type="RefSeq" id="WP_186855839.1">
    <property type="nucleotide sequence ID" value="NZ_JACOOY010000009.1"/>
</dbReference>
<dbReference type="PRINTS" id="PR00120">
    <property type="entry name" value="HATPASE"/>
</dbReference>
<dbReference type="EMBL" id="JACOOY010000009">
    <property type="protein sequence ID" value="MBC5665287.1"/>
    <property type="molecule type" value="Genomic_DNA"/>
</dbReference>
<feature type="transmembrane region" description="Helical" evidence="7">
    <location>
        <begin position="794"/>
        <end position="818"/>
    </location>
</feature>
<feature type="transmembrane region" description="Helical" evidence="7">
    <location>
        <begin position="91"/>
        <end position="111"/>
    </location>
</feature>
<protein>
    <submittedName>
        <fullName evidence="9">Cation-translocating P-type ATPase</fullName>
    </submittedName>
</protein>
<dbReference type="SUPFAM" id="SSF56784">
    <property type="entry name" value="HAD-like"/>
    <property type="match status" value="1"/>
</dbReference>
<dbReference type="InterPro" id="IPR036412">
    <property type="entry name" value="HAD-like_sf"/>
</dbReference>
<dbReference type="InterPro" id="IPR023214">
    <property type="entry name" value="HAD_sf"/>
</dbReference>
<feature type="transmembrane region" description="Helical" evidence="7">
    <location>
        <begin position="730"/>
        <end position="754"/>
    </location>
</feature>
<dbReference type="InterPro" id="IPR001757">
    <property type="entry name" value="P_typ_ATPase"/>
</dbReference>
<feature type="transmembrane region" description="Helical" evidence="7">
    <location>
        <begin position="700"/>
        <end position="718"/>
    </location>
</feature>
<comment type="subcellular location">
    <subcellularLocation>
        <location evidence="1">Membrane</location>
        <topology evidence="1">Multi-pass membrane protein</topology>
    </subcellularLocation>
</comment>
<name>A0ABR7EVB3_9FIRM</name>
<dbReference type="Proteomes" id="UP000647235">
    <property type="component" value="Unassembled WGS sequence"/>
</dbReference>
<dbReference type="NCBIfam" id="TIGR01494">
    <property type="entry name" value="ATPase_P-type"/>
    <property type="match status" value="2"/>
</dbReference>
<evidence type="ECO:0000256" key="4">
    <source>
        <dbReference type="ARBA" id="ARBA00022989"/>
    </source>
</evidence>
<feature type="compositionally biased region" description="Basic and acidic residues" evidence="6">
    <location>
        <begin position="382"/>
        <end position="393"/>
    </location>
</feature>
<dbReference type="SUPFAM" id="SSF81653">
    <property type="entry name" value="Calcium ATPase, transduction domain A"/>
    <property type="match status" value="1"/>
</dbReference>
<comment type="caution">
    <text evidence="9">The sequence shown here is derived from an EMBL/GenBank/DDBJ whole genome shotgun (WGS) entry which is preliminary data.</text>
</comment>
<evidence type="ECO:0000313" key="10">
    <source>
        <dbReference type="Proteomes" id="UP000647235"/>
    </source>
</evidence>
<feature type="transmembrane region" description="Helical" evidence="7">
    <location>
        <begin position="824"/>
        <end position="848"/>
    </location>
</feature>
<keyword evidence="4 7" id="KW-1133">Transmembrane helix</keyword>
<dbReference type="Gene3D" id="3.40.1110.10">
    <property type="entry name" value="Calcium-transporting ATPase, cytoplasmic domain N"/>
    <property type="match status" value="1"/>
</dbReference>
<dbReference type="SFLD" id="SFLDS00003">
    <property type="entry name" value="Haloacid_Dehalogenase"/>
    <property type="match status" value="1"/>
</dbReference>
<evidence type="ECO:0000256" key="1">
    <source>
        <dbReference type="ARBA" id="ARBA00004141"/>
    </source>
</evidence>
<evidence type="ECO:0000259" key="8">
    <source>
        <dbReference type="Pfam" id="PF00122"/>
    </source>
</evidence>
<dbReference type="Gene3D" id="1.20.1110.10">
    <property type="entry name" value="Calcium-transporting ATPase, transmembrane domain"/>
    <property type="match status" value="1"/>
</dbReference>
<dbReference type="Pfam" id="PF00122">
    <property type="entry name" value="E1-E2_ATPase"/>
    <property type="match status" value="1"/>
</dbReference>
<dbReference type="SFLD" id="SFLDG00002">
    <property type="entry name" value="C1.7:_P-type_atpase_like"/>
    <property type="match status" value="1"/>
</dbReference>
<accession>A0ABR7EVB3</accession>
<sequence>MKRKKPAGWKYKKERQNYYKNKGYKDEPFDEGITETFTKTGVRKRTTDRYEPDYEIGLSAAQVAKHRADGWSNIAVDPPSKTTGEIIHENVFTYFNLIFLVLAILLCLVGAFRDLTFLPVIIFNTLIGIIQEVRAKRVLDNLNMLNAPHASVVRDGKISRVDAQELVLDDIVIFKAGNQIPADAIVVAGEVQVNESLLTGESDEITKQKGDSLMSGSFVVAGQCHARLDAVGADSYISKLTLEAKQMQQGEQSEMIRSLDKLVKFVGIALIPIGIVLFVQSFFMNHDPFRSSITSMVAAVIGMIPEGLYLLASVALAVSSMRLASKKVLLHDMKSIETLARVDVLCVDKTGTITEPSMCVKQLVAVTADEKDNEEKEETEEKEIGEKKSAGKPDEKELRTLIGDFAKAMSNDNATMAALKEYFQDRNGRNVVKVFPFTSAVKYSAVCLKEKDGTENNYVLGAPELVLRKDYDQCRDEVQKYAGKGYRVLLFGKYEGELDGERLRDKVIPYGYILLANPIRQEAPETFAYFAEQGVDVKVISGDNPLTVSEVAKEAGIKNADCYIDASTLRTEEETAEAIAEYTVFGRVTPAQKRQFVQALKAQGRTVAMTGDGVNDVLALKDADCSVAMASGSDAAVQASQVVLLESNFACMPSVVLEGRRVVNNIQRSASLFLVKNIFSFLLSLFSVVFMISYPLKPSQVSLISMFTIGIPGFFLAFQPNKDIIKGHFLTNVVLKALPAGLTDVLAVGALVVFGQEFGVGATAISTAATMLLAVVGFMILYRICQPLNLLRGIVWIGSMTGLILCSIFLPKLFAITGMSEKCIMLFVIFSIATEPVLRYLTLLVSGMRNLYRRVFKKEQKN</sequence>
<evidence type="ECO:0000313" key="9">
    <source>
        <dbReference type="EMBL" id="MBC5665287.1"/>
    </source>
</evidence>
<evidence type="ECO:0000256" key="5">
    <source>
        <dbReference type="ARBA" id="ARBA00023136"/>
    </source>
</evidence>
<feature type="domain" description="P-type ATPase A" evidence="8">
    <location>
        <begin position="145"/>
        <end position="241"/>
    </location>
</feature>
<evidence type="ECO:0000256" key="2">
    <source>
        <dbReference type="ARBA" id="ARBA00022692"/>
    </source>
</evidence>
<dbReference type="InterPro" id="IPR059000">
    <property type="entry name" value="ATPase_P-type_domA"/>
</dbReference>
<evidence type="ECO:0000256" key="6">
    <source>
        <dbReference type="SAM" id="MobiDB-lite"/>
    </source>
</evidence>
<keyword evidence="3" id="KW-1278">Translocase</keyword>
<proteinExistence type="predicted"/>
<evidence type="ECO:0000256" key="3">
    <source>
        <dbReference type="ARBA" id="ARBA00022967"/>
    </source>
</evidence>
<feature type="transmembrane region" description="Helical" evidence="7">
    <location>
        <begin position="295"/>
        <end position="318"/>
    </location>
</feature>
<dbReference type="InterPro" id="IPR044492">
    <property type="entry name" value="P_typ_ATPase_HD_dom"/>
</dbReference>
<feature type="transmembrane region" description="Helical" evidence="7">
    <location>
        <begin position="262"/>
        <end position="283"/>
    </location>
</feature>
<dbReference type="InterPro" id="IPR023298">
    <property type="entry name" value="ATPase_P-typ_TM_dom_sf"/>
</dbReference>
<gene>
    <name evidence="9" type="ORF">H8S07_08345</name>
</gene>
<evidence type="ECO:0000256" key="7">
    <source>
        <dbReference type="SAM" id="Phobius"/>
    </source>
</evidence>
<dbReference type="PANTHER" id="PTHR42861">
    <property type="entry name" value="CALCIUM-TRANSPORTING ATPASE"/>
    <property type="match status" value="1"/>
</dbReference>
<dbReference type="SUPFAM" id="SSF81665">
    <property type="entry name" value="Calcium ATPase, transmembrane domain M"/>
    <property type="match status" value="1"/>
</dbReference>
<feature type="region of interest" description="Disordered" evidence="6">
    <location>
        <begin position="370"/>
        <end position="393"/>
    </location>
</feature>
<dbReference type="SFLD" id="SFLDF00027">
    <property type="entry name" value="p-type_atpase"/>
    <property type="match status" value="1"/>
</dbReference>
<dbReference type="PRINTS" id="PR00119">
    <property type="entry name" value="CATATPASE"/>
</dbReference>
<dbReference type="Gene3D" id="3.40.50.1000">
    <property type="entry name" value="HAD superfamily/HAD-like"/>
    <property type="match status" value="1"/>
</dbReference>
<dbReference type="PROSITE" id="PS00154">
    <property type="entry name" value="ATPASE_E1_E2"/>
    <property type="match status" value="1"/>
</dbReference>
<dbReference type="Pfam" id="PF00702">
    <property type="entry name" value="Hydrolase"/>
    <property type="match status" value="1"/>
</dbReference>
<dbReference type="Gene3D" id="2.70.150.10">
    <property type="entry name" value="Calcium-transporting ATPase, cytoplasmic transduction domain A"/>
    <property type="match status" value="1"/>
</dbReference>
<reference evidence="9 10" key="1">
    <citation type="submission" date="2020-08" db="EMBL/GenBank/DDBJ databases">
        <title>Genome public.</title>
        <authorList>
            <person name="Liu C."/>
            <person name="Sun Q."/>
        </authorList>
    </citation>
    <scope>NUCLEOTIDE SEQUENCE [LARGE SCALE GENOMIC DNA]</scope>
    <source>
        <strain evidence="9 10">NSJ-36</strain>
    </source>
</reference>